<dbReference type="GO" id="GO:0046872">
    <property type="term" value="F:metal ion binding"/>
    <property type="evidence" value="ECO:0007669"/>
    <property type="project" value="UniProtKB-UniRule"/>
</dbReference>
<comment type="cofactor">
    <cofactor evidence="14 17">
        <name>heme b</name>
        <dbReference type="ChEBI" id="CHEBI:60344"/>
    </cofactor>
    <text evidence="14 17">Binds 1 heme b (iron(II)-protoporphyrin IX) group per subunit.</text>
</comment>
<dbReference type="FunFam" id="1.10.520.10:FF:000008">
    <property type="entry name" value="Peroxidase"/>
    <property type="match status" value="1"/>
</dbReference>
<evidence type="ECO:0000313" key="19">
    <source>
        <dbReference type="EMBL" id="KAK9682910.1"/>
    </source>
</evidence>
<dbReference type="InterPro" id="IPR002016">
    <property type="entry name" value="Haem_peroxidase"/>
</dbReference>
<feature type="binding site" evidence="14">
    <location>
        <position position="82"/>
    </location>
    <ligand>
        <name>Ca(2+)</name>
        <dbReference type="ChEBI" id="CHEBI:29108"/>
        <label>1</label>
    </ligand>
</feature>
<dbReference type="PANTHER" id="PTHR31517">
    <property type="match status" value="1"/>
</dbReference>
<feature type="disulfide bond" evidence="16">
    <location>
        <begin position="127"/>
        <end position="327"/>
    </location>
</feature>
<feature type="binding site" evidence="14">
    <location>
        <position position="251"/>
    </location>
    <ligand>
        <name>Ca(2+)</name>
        <dbReference type="ChEBI" id="CHEBI:29108"/>
        <label>2</label>
    </ligand>
</feature>
<dbReference type="CDD" id="cd00693">
    <property type="entry name" value="secretory_peroxidase"/>
    <property type="match status" value="1"/>
</dbReference>
<sequence length="331" mass="36375">MENKTFVLLEVNPMYKVALIFTYLLLITGFRSSYGFDLGFYDFICPDAEYVVRNTVRSAAFNDPTVLGKLLRLFFHDCFVEGCDASVLLDGDGTEKDDPANASLGGFEVIEAAKAAIESFCPGIVSCADIVAIAARDAVALAGGPDFEIPTGRLDGRVSSVWNVRPNLVDTSFTMDDMIAIFASKGLALEDIVILSGAHTIGRAHCNAFDDRFKINSKGNLTFVDPTLDKAYALRLAKTCSRSASAIVNLDPQTPFLFDAQYYNNLKAHRGLFQSDSILFKDQRTKTLVETFASDVDRFYDGWCQSFTKLSCIGVKTDGQGEVRRTCSRIN</sequence>
<evidence type="ECO:0000256" key="16">
    <source>
        <dbReference type="PIRSR" id="PIRSR600823-5"/>
    </source>
</evidence>
<evidence type="ECO:0000256" key="2">
    <source>
        <dbReference type="ARBA" id="ARBA00002322"/>
    </source>
</evidence>
<dbReference type="PRINTS" id="PR00458">
    <property type="entry name" value="PEROXIDASE"/>
</dbReference>
<feature type="active site" description="Proton acceptor" evidence="13">
    <location>
        <position position="76"/>
    </location>
</feature>
<dbReference type="PROSITE" id="PS00435">
    <property type="entry name" value="PEROXIDASE_1"/>
    <property type="match status" value="1"/>
</dbReference>
<feature type="binding site" evidence="14">
    <location>
        <position position="254"/>
    </location>
    <ligand>
        <name>Ca(2+)</name>
        <dbReference type="ChEBI" id="CHEBI:29108"/>
        <label>2</label>
    </ligand>
</feature>
<feature type="binding site" evidence="14">
    <location>
        <position position="200"/>
    </location>
    <ligand>
        <name>Ca(2+)</name>
        <dbReference type="ChEBI" id="CHEBI:29108"/>
        <label>2</label>
    </ligand>
</feature>
<keyword evidence="14 17" id="KW-0106">Calcium</keyword>
<dbReference type="GO" id="GO:0005576">
    <property type="term" value="C:extracellular region"/>
    <property type="evidence" value="ECO:0007669"/>
    <property type="project" value="UniProtKB-SubCell"/>
</dbReference>
<feature type="disulfide bond" evidence="16">
    <location>
        <begin position="78"/>
        <end position="83"/>
    </location>
</feature>
<reference evidence="19" key="1">
    <citation type="submission" date="2024-03" db="EMBL/GenBank/DDBJ databases">
        <title>WGS assembly of Saponaria officinalis var. Norfolk2.</title>
        <authorList>
            <person name="Jenkins J."/>
            <person name="Shu S."/>
            <person name="Grimwood J."/>
            <person name="Barry K."/>
            <person name="Goodstein D."/>
            <person name="Schmutz J."/>
            <person name="Leebens-Mack J."/>
            <person name="Osbourn A."/>
        </authorList>
    </citation>
    <scope>NUCLEOTIDE SEQUENCE [LARGE SCALE GENOMIC DNA]</scope>
    <source>
        <strain evidence="19">JIC</strain>
    </source>
</reference>
<comment type="catalytic activity">
    <reaction evidence="1 17">
        <text>2 a phenolic donor + H2O2 = 2 a phenolic radical donor + 2 H2O</text>
        <dbReference type="Rhea" id="RHEA:56136"/>
        <dbReference type="ChEBI" id="CHEBI:15377"/>
        <dbReference type="ChEBI" id="CHEBI:16240"/>
        <dbReference type="ChEBI" id="CHEBI:139520"/>
        <dbReference type="ChEBI" id="CHEBI:139521"/>
        <dbReference type="EC" id="1.11.1.7"/>
    </reaction>
</comment>
<dbReference type="EC" id="1.11.1.7" evidence="4 17"/>
<evidence type="ECO:0000256" key="9">
    <source>
        <dbReference type="ARBA" id="ARBA00023002"/>
    </source>
</evidence>
<dbReference type="PANTHER" id="PTHR31517:SF17">
    <property type="entry name" value="PEROXIDASE 6"/>
    <property type="match status" value="1"/>
</dbReference>
<dbReference type="GO" id="GO:0140825">
    <property type="term" value="F:lactoperoxidase activity"/>
    <property type="evidence" value="ECO:0007669"/>
    <property type="project" value="UniProtKB-EC"/>
</dbReference>
<organism evidence="19 20">
    <name type="scientific">Saponaria officinalis</name>
    <name type="common">Common soapwort</name>
    <name type="synonym">Lychnis saponaria</name>
    <dbReference type="NCBI Taxonomy" id="3572"/>
    <lineage>
        <taxon>Eukaryota</taxon>
        <taxon>Viridiplantae</taxon>
        <taxon>Streptophyta</taxon>
        <taxon>Embryophyta</taxon>
        <taxon>Tracheophyta</taxon>
        <taxon>Spermatophyta</taxon>
        <taxon>Magnoliopsida</taxon>
        <taxon>eudicotyledons</taxon>
        <taxon>Gunneridae</taxon>
        <taxon>Pentapetalae</taxon>
        <taxon>Caryophyllales</taxon>
        <taxon>Caryophyllaceae</taxon>
        <taxon>Caryophylleae</taxon>
        <taxon>Saponaria</taxon>
    </lineage>
</organism>
<keyword evidence="5 17" id="KW-0964">Secreted</keyword>
<comment type="caution">
    <text evidence="19">The sequence shown here is derived from an EMBL/GenBank/DDBJ whole genome shotgun (WGS) entry which is preliminary data.</text>
</comment>
<evidence type="ECO:0000256" key="3">
    <source>
        <dbReference type="ARBA" id="ARBA00006873"/>
    </source>
</evidence>
<dbReference type="EMBL" id="JBDFQZ010000010">
    <property type="protein sequence ID" value="KAK9682910.1"/>
    <property type="molecule type" value="Genomic_DNA"/>
</dbReference>
<comment type="similarity">
    <text evidence="3">Belongs to the peroxidase family. Ascorbate peroxidase subfamily.</text>
</comment>
<accession>A0AAW1I1D5</accession>
<name>A0AAW1I1D5_SAPOF</name>
<gene>
    <name evidence="19" type="ORF">RND81_10G106000</name>
</gene>
<comment type="similarity">
    <text evidence="17">Belongs to the peroxidase family. Classical plant (class III) peroxidase subfamily.</text>
</comment>
<feature type="binding site" evidence="14">
    <location>
        <position position="84"/>
    </location>
    <ligand>
        <name>Ca(2+)</name>
        <dbReference type="ChEBI" id="CHEBI:29108"/>
        <label>1</label>
    </ligand>
</feature>
<evidence type="ECO:0000256" key="12">
    <source>
        <dbReference type="ARBA" id="ARBA00023324"/>
    </source>
</evidence>
<evidence type="ECO:0000256" key="13">
    <source>
        <dbReference type="PIRSR" id="PIRSR600823-1"/>
    </source>
</evidence>
<evidence type="ECO:0000256" key="4">
    <source>
        <dbReference type="ARBA" id="ARBA00012313"/>
    </source>
</evidence>
<dbReference type="GO" id="GO:0006979">
    <property type="term" value="P:response to oxidative stress"/>
    <property type="evidence" value="ECO:0007669"/>
    <property type="project" value="UniProtKB-UniRule"/>
</dbReference>
<keyword evidence="10 14" id="KW-0408">Iron</keyword>
<keyword evidence="11 16" id="KW-1015">Disulfide bond</keyword>
<evidence type="ECO:0000256" key="8">
    <source>
        <dbReference type="ARBA" id="ARBA00022723"/>
    </source>
</evidence>
<feature type="domain" description="Plant heme peroxidase family profile" evidence="18">
    <location>
        <begin position="35"/>
        <end position="331"/>
    </location>
</feature>
<evidence type="ECO:0000256" key="5">
    <source>
        <dbReference type="ARBA" id="ARBA00022525"/>
    </source>
</evidence>
<evidence type="ECO:0000256" key="15">
    <source>
        <dbReference type="PIRSR" id="PIRSR600823-4"/>
    </source>
</evidence>
<dbReference type="InterPro" id="IPR019793">
    <property type="entry name" value="Peroxidases_heam-ligand_BS"/>
</dbReference>
<keyword evidence="6 17" id="KW-0575">Peroxidase</keyword>
<evidence type="ECO:0000256" key="17">
    <source>
        <dbReference type="RuleBase" id="RU362060"/>
    </source>
</evidence>
<dbReference type="InterPro" id="IPR033905">
    <property type="entry name" value="Secretory_peroxidase"/>
</dbReference>
<feature type="binding site" evidence="14">
    <location>
        <position position="80"/>
    </location>
    <ligand>
        <name>Ca(2+)</name>
        <dbReference type="ChEBI" id="CHEBI:29108"/>
        <label>1</label>
    </ligand>
</feature>
<dbReference type="PRINTS" id="PR00461">
    <property type="entry name" value="PLPEROXIDASE"/>
</dbReference>
<evidence type="ECO:0000256" key="6">
    <source>
        <dbReference type="ARBA" id="ARBA00022559"/>
    </source>
</evidence>
<proteinExistence type="inferred from homology"/>
<dbReference type="SUPFAM" id="SSF48113">
    <property type="entry name" value="Heme-dependent peroxidases"/>
    <property type="match status" value="1"/>
</dbReference>
<dbReference type="Gene3D" id="1.10.520.10">
    <property type="match status" value="1"/>
</dbReference>
<dbReference type="InterPro" id="IPR000823">
    <property type="entry name" value="Peroxidase_pln"/>
</dbReference>
<dbReference type="AlphaFoldDB" id="A0AAW1I1D5"/>
<feature type="site" description="Transition state stabilizer" evidence="15">
    <location>
        <position position="72"/>
    </location>
</feature>
<comment type="subcellular location">
    <subcellularLocation>
        <location evidence="17">Secreted</location>
    </subcellularLocation>
</comment>
<feature type="disulfide bond" evidence="16">
    <location>
        <begin position="45"/>
        <end position="121"/>
    </location>
</feature>
<comment type="cofactor">
    <cofactor evidence="14 17">
        <name>Ca(2+)</name>
        <dbReference type="ChEBI" id="CHEBI:29108"/>
    </cofactor>
    <text evidence="14 17">Binds 2 calcium ions per subunit.</text>
</comment>
<dbReference type="FunFam" id="1.10.420.10:FF:000001">
    <property type="entry name" value="Peroxidase"/>
    <property type="match status" value="1"/>
</dbReference>
<feature type="binding site" evidence="14">
    <location>
        <position position="86"/>
    </location>
    <ligand>
        <name>Ca(2+)</name>
        <dbReference type="ChEBI" id="CHEBI:29108"/>
        <label>1</label>
    </ligand>
</feature>
<evidence type="ECO:0000256" key="14">
    <source>
        <dbReference type="PIRSR" id="PIRSR600823-3"/>
    </source>
</evidence>
<evidence type="ECO:0000259" key="18">
    <source>
        <dbReference type="PROSITE" id="PS50873"/>
    </source>
</evidence>
<feature type="binding site" evidence="14">
    <location>
        <position position="259"/>
    </location>
    <ligand>
        <name>Ca(2+)</name>
        <dbReference type="ChEBI" id="CHEBI:29108"/>
        <label>2</label>
    </ligand>
</feature>
<feature type="disulfide bond" evidence="16">
    <location>
        <begin position="206"/>
        <end position="240"/>
    </location>
</feature>
<feature type="binding site" evidence="14">
    <location>
        <position position="95"/>
    </location>
    <ligand>
        <name>Ca(2+)</name>
        <dbReference type="ChEBI" id="CHEBI:29108"/>
        <label>1</label>
    </ligand>
</feature>
<evidence type="ECO:0000256" key="1">
    <source>
        <dbReference type="ARBA" id="ARBA00000189"/>
    </source>
</evidence>
<dbReference type="Pfam" id="PF00141">
    <property type="entry name" value="peroxidase"/>
    <property type="match status" value="1"/>
</dbReference>
<evidence type="ECO:0000256" key="7">
    <source>
        <dbReference type="ARBA" id="ARBA00022617"/>
    </source>
</evidence>
<protein>
    <recommendedName>
        <fullName evidence="4 17">Peroxidase</fullName>
        <ecNumber evidence="4 17">1.11.1.7</ecNumber>
    </recommendedName>
</protein>
<keyword evidence="20" id="KW-1185">Reference proteome</keyword>
<evidence type="ECO:0000313" key="20">
    <source>
        <dbReference type="Proteomes" id="UP001443914"/>
    </source>
</evidence>
<dbReference type="InterPro" id="IPR010255">
    <property type="entry name" value="Haem_peroxidase_sf"/>
</dbReference>
<dbReference type="PROSITE" id="PS50873">
    <property type="entry name" value="PEROXIDASE_4"/>
    <property type="match status" value="1"/>
</dbReference>
<keyword evidence="12 17" id="KW-0376">Hydrogen peroxide</keyword>
<dbReference type="Proteomes" id="UP001443914">
    <property type="component" value="Unassembled WGS sequence"/>
</dbReference>
<dbReference type="Gene3D" id="1.10.420.10">
    <property type="entry name" value="Peroxidase, domain 2"/>
    <property type="match status" value="1"/>
</dbReference>
<evidence type="ECO:0000256" key="11">
    <source>
        <dbReference type="ARBA" id="ARBA00023157"/>
    </source>
</evidence>
<feature type="binding site" description="axial binding residue" evidence="14">
    <location>
        <position position="199"/>
    </location>
    <ligand>
        <name>heme b</name>
        <dbReference type="ChEBI" id="CHEBI:60344"/>
    </ligand>
    <ligandPart>
        <name>Fe</name>
        <dbReference type="ChEBI" id="CHEBI:18248"/>
    </ligandPart>
</feature>
<keyword evidence="9 17" id="KW-0560">Oxidoreductase</keyword>
<keyword evidence="7 17" id="KW-0349">Heme</keyword>
<dbReference type="GO" id="GO:0020037">
    <property type="term" value="F:heme binding"/>
    <property type="evidence" value="ECO:0007669"/>
    <property type="project" value="UniProtKB-UniRule"/>
</dbReference>
<comment type="function">
    <text evidence="2">Removal of H(2)O(2), oxidation of toxic reductants, biosynthesis and degradation of lignin, suberization, auxin catabolism, response to environmental stresses such as wounding, pathogen attack and oxidative stress. These functions might be dependent on each isozyme/isoform in each plant tissue.</text>
</comment>
<feature type="binding site" evidence="14">
    <location>
        <position position="77"/>
    </location>
    <ligand>
        <name>Ca(2+)</name>
        <dbReference type="ChEBI" id="CHEBI:29108"/>
        <label>1</label>
    </ligand>
</feature>
<dbReference type="GO" id="GO:0042744">
    <property type="term" value="P:hydrogen peroxide catabolic process"/>
    <property type="evidence" value="ECO:0007669"/>
    <property type="project" value="UniProtKB-KW"/>
</dbReference>
<keyword evidence="8 14" id="KW-0479">Metal-binding</keyword>
<evidence type="ECO:0000256" key="10">
    <source>
        <dbReference type="ARBA" id="ARBA00023004"/>
    </source>
</evidence>